<name>A0AAN9Z612_9ORTH</name>
<feature type="region of interest" description="Disordered" evidence="1">
    <location>
        <begin position="86"/>
        <end position="140"/>
    </location>
</feature>
<dbReference type="Proteomes" id="UP001378592">
    <property type="component" value="Unassembled WGS sequence"/>
</dbReference>
<gene>
    <name evidence="2" type="ORF">R5R35_001629</name>
</gene>
<organism evidence="2 3">
    <name type="scientific">Gryllus longicercus</name>
    <dbReference type="NCBI Taxonomy" id="2509291"/>
    <lineage>
        <taxon>Eukaryota</taxon>
        <taxon>Metazoa</taxon>
        <taxon>Ecdysozoa</taxon>
        <taxon>Arthropoda</taxon>
        <taxon>Hexapoda</taxon>
        <taxon>Insecta</taxon>
        <taxon>Pterygota</taxon>
        <taxon>Neoptera</taxon>
        <taxon>Polyneoptera</taxon>
        <taxon>Orthoptera</taxon>
        <taxon>Ensifera</taxon>
        <taxon>Gryllidea</taxon>
        <taxon>Grylloidea</taxon>
        <taxon>Gryllidae</taxon>
        <taxon>Gryllinae</taxon>
        <taxon>Gryllus</taxon>
    </lineage>
</organism>
<accession>A0AAN9Z612</accession>
<sequence length="140" mass="15847">MDDGASITVFITRALNRARGESPEAASGDYLRPRRVLRTMRAAGCIFASEMPQIRTPLAARSGNHRSCLDVCRNPLFNWLVLRPAPPPPLALRVHTRGIKAAEEERERGRQSERDQSSKTERTRERGTRRIREAKDKNGK</sequence>
<comment type="caution">
    <text evidence="2">The sequence shown here is derived from an EMBL/GenBank/DDBJ whole genome shotgun (WGS) entry which is preliminary data.</text>
</comment>
<keyword evidence="3" id="KW-1185">Reference proteome</keyword>
<dbReference type="AlphaFoldDB" id="A0AAN9Z612"/>
<feature type="compositionally biased region" description="Basic and acidic residues" evidence="1">
    <location>
        <begin position="100"/>
        <end position="140"/>
    </location>
</feature>
<proteinExistence type="predicted"/>
<protein>
    <submittedName>
        <fullName evidence="2">Uncharacterized protein</fullName>
    </submittedName>
</protein>
<evidence type="ECO:0000313" key="3">
    <source>
        <dbReference type="Proteomes" id="UP001378592"/>
    </source>
</evidence>
<dbReference type="EMBL" id="JAZDUA010000162">
    <property type="protein sequence ID" value="KAK7865921.1"/>
    <property type="molecule type" value="Genomic_DNA"/>
</dbReference>
<evidence type="ECO:0000256" key="1">
    <source>
        <dbReference type="SAM" id="MobiDB-lite"/>
    </source>
</evidence>
<evidence type="ECO:0000313" key="2">
    <source>
        <dbReference type="EMBL" id="KAK7865921.1"/>
    </source>
</evidence>
<reference evidence="2 3" key="1">
    <citation type="submission" date="2024-03" db="EMBL/GenBank/DDBJ databases">
        <title>The genome assembly and annotation of the cricket Gryllus longicercus Weissman &amp; Gray.</title>
        <authorList>
            <person name="Szrajer S."/>
            <person name="Gray D."/>
            <person name="Ylla G."/>
        </authorList>
    </citation>
    <scope>NUCLEOTIDE SEQUENCE [LARGE SCALE GENOMIC DNA]</scope>
    <source>
        <strain evidence="2">DAG 2021-001</strain>
        <tissue evidence="2">Whole body minus gut</tissue>
    </source>
</reference>